<feature type="region of interest" description="Disordered" evidence="8">
    <location>
        <begin position="516"/>
        <end position="535"/>
    </location>
</feature>
<gene>
    <name evidence="7" type="primary">cobB</name>
    <name evidence="11" type="ORF">SAMN02745716_1233</name>
</gene>
<dbReference type="NCBIfam" id="TIGR00379">
    <property type="entry name" value="cobB"/>
    <property type="match status" value="1"/>
</dbReference>
<proteinExistence type="inferred from homology"/>
<evidence type="ECO:0000256" key="1">
    <source>
        <dbReference type="ARBA" id="ARBA00001946"/>
    </source>
</evidence>
<dbReference type="GO" id="GO:0009236">
    <property type="term" value="P:cobalamin biosynthetic process"/>
    <property type="evidence" value="ECO:0007669"/>
    <property type="project" value="UniProtKB-UniRule"/>
</dbReference>
<dbReference type="Gene3D" id="3.40.50.880">
    <property type="match status" value="1"/>
</dbReference>
<keyword evidence="7" id="KW-0169">Cobalamin biosynthesis</keyword>
<evidence type="ECO:0000259" key="9">
    <source>
        <dbReference type="Pfam" id="PF01656"/>
    </source>
</evidence>
<feature type="region of interest" description="Disordered" evidence="8">
    <location>
        <begin position="435"/>
        <end position="456"/>
    </location>
</feature>
<dbReference type="Pfam" id="PF07685">
    <property type="entry name" value="GATase_3"/>
    <property type="match status" value="1"/>
</dbReference>
<feature type="active site" description="Nucleophile" evidence="7">
    <location>
        <position position="368"/>
    </location>
</feature>
<dbReference type="InterPro" id="IPR027417">
    <property type="entry name" value="P-loop_NTPase"/>
</dbReference>
<evidence type="ECO:0000256" key="3">
    <source>
        <dbReference type="ARBA" id="ARBA00022741"/>
    </source>
</evidence>
<accession>A0A1H6FRP4</accession>
<feature type="domain" description="CobB/CobQ-like glutamine amidotransferase" evidence="10">
    <location>
        <begin position="285"/>
        <end position="494"/>
    </location>
</feature>
<evidence type="ECO:0000256" key="4">
    <source>
        <dbReference type="ARBA" id="ARBA00022840"/>
    </source>
</evidence>
<dbReference type="PANTHER" id="PTHR43873:SF1">
    <property type="entry name" value="COBYRINATE A,C-DIAMIDE SYNTHASE"/>
    <property type="match status" value="1"/>
</dbReference>
<keyword evidence="12" id="KW-1185">Reference proteome</keyword>
<keyword evidence="4 7" id="KW-0067">ATP-binding</keyword>
<comment type="function">
    <text evidence="7">Catalyzes the ATP-dependent amidation of the two carboxylate groups at positions a and c of hydrogenobyrinate, using either L-glutamine or ammonia as the nitrogen source.</text>
</comment>
<dbReference type="Proteomes" id="UP000222056">
    <property type="component" value="Unassembled WGS sequence"/>
</dbReference>
<evidence type="ECO:0000313" key="12">
    <source>
        <dbReference type="Proteomes" id="UP000222056"/>
    </source>
</evidence>
<comment type="miscellaneous">
    <text evidence="7">The a and c carboxylates of hydrogenobyrinate are activated for nucleophilic attack via formation of a phosphorylated intermediate by ATP. CobB catalyzes first the amidation of the c-carboxylate, and then that of the a-carboxylate.</text>
</comment>
<comment type="domain">
    <text evidence="7">Comprises of two domains. The C-terminal domain contains the binding site for glutamine and catalyzes the hydrolysis of this substrate to glutamate and ammonia. The N-terminal domain is anticipated to bind ATP and hydrogenobyrinate and catalyzes the ultimate synthesis of the diamide product. The ammonia produced via the glutaminase domain is probably translocated to the adjacent domain via a molecular tunnel, where it reacts with an activated intermediate.</text>
</comment>
<feature type="compositionally biased region" description="Basic and acidic residues" evidence="8">
    <location>
        <begin position="438"/>
        <end position="456"/>
    </location>
</feature>
<dbReference type="CDD" id="cd03130">
    <property type="entry name" value="GATase1_CobB"/>
    <property type="match status" value="1"/>
</dbReference>
<dbReference type="GO" id="GO:0043802">
    <property type="term" value="F:hydrogenobyrinic acid a,c-diamide synthase (glutamine-hydrolysing) activity"/>
    <property type="evidence" value="ECO:0007669"/>
    <property type="project" value="UniProtKB-UniRule"/>
</dbReference>
<feature type="site" description="Increases nucleophilicity of active site Cys" evidence="7">
    <location>
        <position position="490"/>
    </location>
</feature>
<dbReference type="PROSITE" id="PS51274">
    <property type="entry name" value="GATASE_COBBQ"/>
    <property type="match status" value="1"/>
</dbReference>
<evidence type="ECO:0000256" key="7">
    <source>
        <dbReference type="HAMAP-Rule" id="MF_00027"/>
    </source>
</evidence>
<dbReference type="Pfam" id="PF01656">
    <property type="entry name" value="CbiA"/>
    <property type="match status" value="1"/>
</dbReference>
<dbReference type="UniPathway" id="UPA00148">
    <property type="reaction ID" value="UER00220"/>
</dbReference>
<dbReference type="CDD" id="cd05388">
    <property type="entry name" value="CobB_N"/>
    <property type="match status" value="1"/>
</dbReference>
<organism evidence="11 12">
    <name type="scientific">Thermoleophilum album</name>
    <dbReference type="NCBI Taxonomy" id="29539"/>
    <lineage>
        <taxon>Bacteria</taxon>
        <taxon>Bacillati</taxon>
        <taxon>Actinomycetota</taxon>
        <taxon>Thermoleophilia</taxon>
        <taxon>Thermoleophilales</taxon>
        <taxon>Thermoleophilaceae</taxon>
        <taxon>Thermoleophilum</taxon>
    </lineage>
</organism>
<dbReference type="InterPro" id="IPR011698">
    <property type="entry name" value="GATase_3"/>
</dbReference>
<comment type="pathway">
    <text evidence="7">Cofactor biosynthesis; adenosylcobalamin biosynthesis; cob(II)yrinate a,c-diamide from precorrin-2 (aerobic route): step 9/10.</text>
</comment>
<keyword evidence="6 7" id="KW-0315">Glutamine amidotransferase</keyword>
<dbReference type="InterPro" id="IPR004484">
    <property type="entry name" value="CbiA/CobB_synth"/>
</dbReference>
<evidence type="ECO:0000256" key="6">
    <source>
        <dbReference type="ARBA" id="ARBA00022962"/>
    </source>
</evidence>
<reference evidence="12" key="1">
    <citation type="submission" date="2016-10" db="EMBL/GenBank/DDBJ databases">
        <authorList>
            <person name="Varghese N."/>
            <person name="Submissions S."/>
        </authorList>
    </citation>
    <scope>NUCLEOTIDE SEQUENCE [LARGE SCALE GENOMIC DNA]</scope>
    <source>
        <strain evidence="12">ATCC 35263</strain>
    </source>
</reference>
<dbReference type="NCBIfam" id="NF002204">
    <property type="entry name" value="PRK01077.1"/>
    <property type="match status" value="1"/>
</dbReference>
<sequence length="535" mass="55626">MSPGNEAQRNAGQPSQAGARWARANCRPCDLPRVVVAGTGSGVGKTTVACGLIAALCARGERVQGFKVGPDYIDPSYHTLAAGRPGRNLDAFLSGAELIAPLFAHGMRGASLAVVEGVMGMFDGASGRGELASTAHVAKLLRAPVLLVVDAAATARSVAAIVHGFRTFDPQVKFAGVIFNRVGSEHHAQLLREAVEPLGVAVIGALPRDPRLATPERHLGLIPAGERAAAARRTLRELGEALAHHLDLELVTRIARSAPPLACVPWDPQVALGAAAGARVGTDATIAVAAGPAFSFHYRENLELLEAAGAELAPFDPTRGDTLPPDSSGLLLAGGFPECYAEELAANAPLRAEIATLCAQGAPVLAECGGLLYLCESLDGRPMCGVLPARARMSERLTLGYREATALTATPWLTAGQKVRGHEFHYSRVEPASGDVVGGREARGRGVRARDSREREGRGSSLGAAWLLRSRGRERAEGFVAGGVQASYLHTHWAAYPELAAGFARAAAAARAATAASAGDATTSSARTHRTPVAR</sequence>
<evidence type="ECO:0000256" key="5">
    <source>
        <dbReference type="ARBA" id="ARBA00022842"/>
    </source>
</evidence>
<dbReference type="EMBL" id="FNWJ01000001">
    <property type="protein sequence ID" value="SEH12880.1"/>
    <property type="molecule type" value="Genomic_DNA"/>
</dbReference>
<keyword evidence="3 7" id="KW-0547">Nucleotide-binding</keyword>
<dbReference type="SUPFAM" id="SSF52317">
    <property type="entry name" value="Class I glutamine amidotransferase-like"/>
    <property type="match status" value="1"/>
</dbReference>
<comment type="similarity">
    <text evidence="7">Belongs to the CobB/CbiA family.</text>
</comment>
<dbReference type="AlphaFoldDB" id="A0A1H6FRP4"/>
<evidence type="ECO:0000256" key="8">
    <source>
        <dbReference type="SAM" id="MobiDB-lite"/>
    </source>
</evidence>
<name>A0A1H6FRP4_THEAL</name>
<keyword evidence="5 7" id="KW-0460">Magnesium</keyword>
<dbReference type="OrthoDB" id="9764035at2"/>
<feature type="compositionally biased region" description="Low complexity" evidence="8">
    <location>
        <begin position="516"/>
        <end position="526"/>
    </location>
</feature>
<evidence type="ECO:0000313" key="11">
    <source>
        <dbReference type="EMBL" id="SEH12880.1"/>
    </source>
</evidence>
<dbReference type="PANTHER" id="PTHR43873">
    <property type="entry name" value="COBYRINATE A,C-DIAMIDE SYNTHASE"/>
    <property type="match status" value="1"/>
</dbReference>
<dbReference type="GO" id="GO:0042242">
    <property type="term" value="F:cobyrinic acid a,c-diamide synthase activity"/>
    <property type="evidence" value="ECO:0007669"/>
    <property type="project" value="InterPro"/>
</dbReference>
<comment type="cofactor">
    <cofactor evidence="1 7">
        <name>Mg(2+)</name>
        <dbReference type="ChEBI" id="CHEBI:18420"/>
    </cofactor>
</comment>
<evidence type="ECO:0000256" key="2">
    <source>
        <dbReference type="ARBA" id="ARBA00022598"/>
    </source>
</evidence>
<evidence type="ECO:0000259" key="10">
    <source>
        <dbReference type="Pfam" id="PF07685"/>
    </source>
</evidence>
<dbReference type="HAMAP" id="MF_00027">
    <property type="entry name" value="CobB_CbiA"/>
    <property type="match status" value="1"/>
</dbReference>
<dbReference type="Gene3D" id="3.40.50.300">
    <property type="entry name" value="P-loop containing nucleotide triphosphate hydrolases"/>
    <property type="match status" value="2"/>
</dbReference>
<dbReference type="EC" id="6.3.5.9" evidence="7"/>
<dbReference type="SUPFAM" id="SSF52540">
    <property type="entry name" value="P-loop containing nucleoside triphosphate hydrolases"/>
    <property type="match status" value="1"/>
</dbReference>
<keyword evidence="2 7" id="KW-0436">Ligase</keyword>
<dbReference type="InterPro" id="IPR002586">
    <property type="entry name" value="CobQ/CobB/MinD/ParA_Nub-bd_dom"/>
</dbReference>
<feature type="domain" description="CobQ/CobB/MinD/ParA nucleotide binding" evidence="9">
    <location>
        <begin position="34"/>
        <end position="218"/>
    </location>
</feature>
<dbReference type="STRING" id="29539.SAMN02745716_1233"/>
<dbReference type="InterPro" id="IPR029062">
    <property type="entry name" value="Class_I_gatase-like"/>
</dbReference>
<dbReference type="GO" id="GO:0005524">
    <property type="term" value="F:ATP binding"/>
    <property type="evidence" value="ECO:0007669"/>
    <property type="project" value="UniProtKB-UniRule"/>
</dbReference>
<comment type="catalytic activity">
    <reaction evidence="7">
        <text>hydrogenobyrinate + 2 L-glutamine + 2 ATP + 2 H2O = hydrogenobyrinate a,c-diamide + 2 L-glutamate + 2 ADP + 2 phosphate + 2 H(+)</text>
        <dbReference type="Rhea" id="RHEA:12544"/>
        <dbReference type="ChEBI" id="CHEBI:15377"/>
        <dbReference type="ChEBI" id="CHEBI:15378"/>
        <dbReference type="ChEBI" id="CHEBI:29985"/>
        <dbReference type="ChEBI" id="CHEBI:30616"/>
        <dbReference type="ChEBI" id="CHEBI:43474"/>
        <dbReference type="ChEBI" id="CHEBI:58359"/>
        <dbReference type="ChEBI" id="CHEBI:77873"/>
        <dbReference type="ChEBI" id="CHEBI:77874"/>
        <dbReference type="ChEBI" id="CHEBI:456216"/>
        <dbReference type="EC" id="6.3.5.9"/>
    </reaction>
</comment>
<dbReference type="RefSeq" id="WP_093117159.1">
    <property type="nucleotide sequence ID" value="NZ_FNWJ01000001.1"/>
</dbReference>
<protein>
    <recommendedName>
        <fullName evidence="7">Hydrogenobyrinate a,c-diamide synthase</fullName>
        <ecNumber evidence="7">6.3.5.9</ecNumber>
    </recommendedName>
    <alternativeName>
        <fullName evidence="7">Hydrogenobyrinic acid a,c-diamide synthase</fullName>
    </alternativeName>
</protein>